<protein>
    <submittedName>
        <fullName evidence="1">Uncharacterized protein</fullName>
    </submittedName>
</protein>
<sequence length="206" mass="23266">MKTFPDFPKQKKGDFHEIVSMKTSPNISIAKSNYSELYKRLKAINNWESFSDKVKASFYLVDAKTLKITTTFKTGNFVKIDIPGPGNPSGNGFDWTDIINVQESKENDDYPFLTFTLKPCKSPENSKDVVAHFFDDESTNTFVVRRMGTYLFAEVHGRNQQKNIKDIPLKDTIRNAAILMGNTIGLAGLNWLGLTDALLQPFALEE</sequence>
<evidence type="ECO:0000313" key="1">
    <source>
        <dbReference type="EMBL" id="GEQ85882.1"/>
    </source>
</evidence>
<proteinExistence type="predicted"/>
<gene>
    <name evidence="1" type="ORF">ULMS_13900</name>
</gene>
<name>A0A5J4FXJ9_9FLAO</name>
<accession>A0A5J4FXJ9</accession>
<reference evidence="1 2" key="1">
    <citation type="submission" date="2019-08" db="EMBL/GenBank/DDBJ databases">
        <title>Ulvibacter marinistellae sp. nov., isolated from a starfish, Patiria pectinifera.</title>
        <authorList>
            <person name="Kawano K."/>
            <person name="Ushijima N."/>
            <person name="Kihara M."/>
            <person name="Itoh H."/>
        </authorList>
    </citation>
    <scope>NUCLEOTIDE SEQUENCE [LARGE SCALE GENOMIC DNA]</scope>
    <source>
        <strain evidence="1 2">KK4</strain>
    </source>
</reference>
<dbReference type="AlphaFoldDB" id="A0A5J4FXJ9"/>
<dbReference type="EMBL" id="BKCF01000002">
    <property type="protein sequence ID" value="GEQ85882.1"/>
    <property type="molecule type" value="Genomic_DNA"/>
</dbReference>
<comment type="caution">
    <text evidence="1">The sequence shown here is derived from an EMBL/GenBank/DDBJ whole genome shotgun (WGS) entry which is preliminary data.</text>
</comment>
<keyword evidence="2" id="KW-1185">Reference proteome</keyword>
<dbReference type="RefSeq" id="WP_151893827.1">
    <property type="nucleotide sequence ID" value="NZ_BKCF01000002.1"/>
</dbReference>
<evidence type="ECO:0000313" key="2">
    <source>
        <dbReference type="Proteomes" id="UP000326994"/>
    </source>
</evidence>
<dbReference type="OrthoDB" id="947646at2"/>
<organism evidence="1 2">
    <name type="scientific">Patiriisocius marinistellae</name>
    <dbReference type="NCBI Taxonomy" id="2494560"/>
    <lineage>
        <taxon>Bacteria</taxon>
        <taxon>Pseudomonadati</taxon>
        <taxon>Bacteroidota</taxon>
        <taxon>Flavobacteriia</taxon>
        <taxon>Flavobacteriales</taxon>
        <taxon>Flavobacteriaceae</taxon>
        <taxon>Patiriisocius</taxon>
    </lineage>
</organism>
<dbReference type="Proteomes" id="UP000326994">
    <property type="component" value="Unassembled WGS sequence"/>
</dbReference>